<dbReference type="AlphaFoldDB" id="A0A3R9DIU4"/>
<evidence type="ECO:0000313" key="2">
    <source>
        <dbReference type="Proteomes" id="UP000267081"/>
    </source>
</evidence>
<dbReference type="RefSeq" id="WP_125310369.1">
    <property type="nucleotide sequence ID" value="NZ_RSEC01000046.1"/>
</dbReference>
<reference evidence="1 2" key="1">
    <citation type="submission" date="2018-12" db="EMBL/GenBank/DDBJ databases">
        <title>Amycolatopsis eburnea sp. nov. actinomycete associate with arbuscular mycorrhiza fungal spore.</title>
        <authorList>
            <person name="Lumyong S."/>
            <person name="Chaiya L."/>
        </authorList>
    </citation>
    <scope>NUCLEOTIDE SEQUENCE [LARGE SCALE GENOMIC DNA]</scope>
    <source>
        <strain evidence="1 2">GLM-1</strain>
    </source>
</reference>
<name>A0A3R9DIU4_9PSEU</name>
<dbReference type="OrthoDB" id="3664686at2"/>
<proteinExistence type="predicted"/>
<dbReference type="EMBL" id="RSEC01000046">
    <property type="protein sequence ID" value="RSD17081.1"/>
    <property type="molecule type" value="Genomic_DNA"/>
</dbReference>
<comment type="caution">
    <text evidence="1">The sequence shown here is derived from an EMBL/GenBank/DDBJ whole genome shotgun (WGS) entry which is preliminary data.</text>
</comment>
<sequence length="279" mass="30699">MITKEAPFTLSDDAVASLPGQRDRAVDYLENLPLADFDVEHQPGRGGLYLPTGDTFGTSKVTPANGNSAAQDTIVAPDAMGDANYTAVMRTKLLAQMGARTQFDVNRETDKYYQKYMEILGYCGWVQNYSKWRQYSSSSSSLEISRVLIELLTGLLVGPQLELLETALTVLKTGYSSNEQIRLLGKDKAADKEVNFDLGVVGEDSHAWPTFKPVFFAISAESETVNILFATLKSSQTSVFYATSDQTLDMSHYAKVKATVEAKTEEAAKKYIENLPIAD</sequence>
<accession>A0A3R9DIU4</accession>
<gene>
    <name evidence="1" type="ORF">EIY87_19940</name>
</gene>
<protein>
    <submittedName>
        <fullName evidence="1">Uncharacterized protein</fullName>
    </submittedName>
</protein>
<dbReference type="Proteomes" id="UP000267081">
    <property type="component" value="Unassembled WGS sequence"/>
</dbReference>
<keyword evidence="2" id="KW-1185">Reference proteome</keyword>
<organism evidence="1 2">
    <name type="scientific">Amycolatopsis eburnea</name>
    <dbReference type="NCBI Taxonomy" id="2267691"/>
    <lineage>
        <taxon>Bacteria</taxon>
        <taxon>Bacillati</taxon>
        <taxon>Actinomycetota</taxon>
        <taxon>Actinomycetes</taxon>
        <taxon>Pseudonocardiales</taxon>
        <taxon>Pseudonocardiaceae</taxon>
        <taxon>Amycolatopsis</taxon>
    </lineage>
</organism>
<evidence type="ECO:0000313" key="1">
    <source>
        <dbReference type="EMBL" id="RSD17081.1"/>
    </source>
</evidence>